<organism evidence="4">
    <name type="scientific">marine sediment metagenome</name>
    <dbReference type="NCBI Taxonomy" id="412755"/>
    <lineage>
        <taxon>unclassified sequences</taxon>
        <taxon>metagenomes</taxon>
        <taxon>ecological metagenomes</taxon>
    </lineage>
</organism>
<sequence>TNSPVIRMVNYLIYTAVQERASDIHIEPDENIVRIRLRVDGALYEKMRVPQKIHPAMVSRIKIMSGLDISERRLPQDGGIHVLMEGRPVDLRVSTLNGKGGEKVVIRVIDNRSVLVNIQKLGFSYETLKQWRKAIATPNGIILVTGPTGSGKSTTLYSVLKEINSDEINICTIEDPIEFNLPWINQFQAHEKIGFTFSAALRSMLRQDPDVIMVGEIRDGETATIAVQAALTGHLVFSTLHTNDAPSTITRLLNIGVEPYLVSASLRAVLAQRLVRKICTNCKEPYDPPINIRRTVERLVGEVDTFYHGQGCAKCRKSGYAGRIGIYELLCPDDALRDCITAAPSINQLRELAVASGMVSLRADGMAKVKAGITTVEEVLRASAATARRT</sequence>
<name>A0A0F9KL13_9ZZZZ</name>
<dbReference type="GO" id="GO:0005524">
    <property type="term" value="F:ATP binding"/>
    <property type="evidence" value="ECO:0007669"/>
    <property type="project" value="UniProtKB-KW"/>
</dbReference>
<dbReference type="Pfam" id="PF00437">
    <property type="entry name" value="T2SSE"/>
    <property type="match status" value="1"/>
</dbReference>
<proteinExistence type="predicted"/>
<keyword evidence="1" id="KW-0547">Nucleotide-binding</keyword>
<dbReference type="CDD" id="cd01129">
    <property type="entry name" value="PulE-GspE-like"/>
    <property type="match status" value="1"/>
</dbReference>
<dbReference type="EMBL" id="LAZR01013245">
    <property type="protein sequence ID" value="KKM22863.1"/>
    <property type="molecule type" value="Genomic_DNA"/>
</dbReference>
<dbReference type="PANTHER" id="PTHR30258:SF3">
    <property type="entry name" value="SLL1921 PROTEIN"/>
    <property type="match status" value="1"/>
</dbReference>
<comment type="caution">
    <text evidence="4">The sequence shown here is derived from an EMBL/GenBank/DDBJ whole genome shotgun (WGS) entry which is preliminary data.</text>
</comment>
<feature type="domain" description="Bacterial type II secretion system protein E" evidence="3">
    <location>
        <begin position="205"/>
        <end position="219"/>
    </location>
</feature>
<feature type="non-terminal residue" evidence="4">
    <location>
        <position position="1"/>
    </location>
</feature>
<dbReference type="SMART" id="SM00382">
    <property type="entry name" value="AAA"/>
    <property type="match status" value="1"/>
</dbReference>
<dbReference type="GO" id="GO:0016887">
    <property type="term" value="F:ATP hydrolysis activity"/>
    <property type="evidence" value="ECO:0007669"/>
    <property type="project" value="TreeGrafter"/>
</dbReference>
<evidence type="ECO:0000313" key="4">
    <source>
        <dbReference type="EMBL" id="KKM22863.1"/>
    </source>
</evidence>
<accession>A0A0F9KL13</accession>
<evidence type="ECO:0000256" key="1">
    <source>
        <dbReference type="ARBA" id="ARBA00022741"/>
    </source>
</evidence>
<dbReference type="Gene3D" id="3.30.450.90">
    <property type="match status" value="1"/>
</dbReference>
<evidence type="ECO:0000259" key="3">
    <source>
        <dbReference type="PROSITE" id="PS00662"/>
    </source>
</evidence>
<dbReference type="FunFam" id="3.40.50.300:FF:000398">
    <property type="entry name" value="Type IV pilus assembly ATPase PilB"/>
    <property type="match status" value="1"/>
</dbReference>
<dbReference type="SUPFAM" id="SSF52540">
    <property type="entry name" value="P-loop containing nucleoside triphosphate hydrolases"/>
    <property type="match status" value="1"/>
</dbReference>
<dbReference type="PROSITE" id="PS00662">
    <property type="entry name" value="T2SP_E"/>
    <property type="match status" value="1"/>
</dbReference>
<dbReference type="InterPro" id="IPR027417">
    <property type="entry name" value="P-loop_NTPase"/>
</dbReference>
<reference evidence="4" key="1">
    <citation type="journal article" date="2015" name="Nature">
        <title>Complex archaea that bridge the gap between prokaryotes and eukaryotes.</title>
        <authorList>
            <person name="Spang A."/>
            <person name="Saw J.H."/>
            <person name="Jorgensen S.L."/>
            <person name="Zaremba-Niedzwiedzka K."/>
            <person name="Martijn J."/>
            <person name="Lind A.E."/>
            <person name="van Eijk R."/>
            <person name="Schleper C."/>
            <person name="Guy L."/>
            <person name="Ettema T.J."/>
        </authorList>
    </citation>
    <scope>NUCLEOTIDE SEQUENCE</scope>
</reference>
<gene>
    <name evidence="4" type="ORF">LCGC14_1621020</name>
</gene>
<protein>
    <recommendedName>
        <fullName evidence="3">Bacterial type II secretion system protein E domain-containing protein</fullName>
    </recommendedName>
</protein>
<dbReference type="PANTHER" id="PTHR30258">
    <property type="entry name" value="TYPE II SECRETION SYSTEM PROTEIN GSPE-RELATED"/>
    <property type="match status" value="1"/>
</dbReference>
<dbReference type="InterPro" id="IPR003593">
    <property type="entry name" value="AAA+_ATPase"/>
</dbReference>
<dbReference type="AlphaFoldDB" id="A0A0F9KL13"/>
<dbReference type="GO" id="GO:0005886">
    <property type="term" value="C:plasma membrane"/>
    <property type="evidence" value="ECO:0007669"/>
    <property type="project" value="TreeGrafter"/>
</dbReference>
<evidence type="ECO:0000256" key="2">
    <source>
        <dbReference type="ARBA" id="ARBA00022840"/>
    </source>
</evidence>
<dbReference type="Gene3D" id="3.40.50.300">
    <property type="entry name" value="P-loop containing nucleotide triphosphate hydrolases"/>
    <property type="match status" value="1"/>
</dbReference>
<keyword evidence="2" id="KW-0067">ATP-binding</keyword>
<dbReference type="InterPro" id="IPR001482">
    <property type="entry name" value="T2SS/T4SS_dom"/>
</dbReference>